<feature type="compositionally biased region" description="Gly residues" evidence="1">
    <location>
        <begin position="1292"/>
        <end position="1307"/>
    </location>
</feature>
<feature type="compositionally biased region" description="Gly residues" evidence="1">
    <location>
        <begin position="1137"/>
        <end position="1146"/>
    </location>
</feature>
<name>A0A836BZ16_9CHLO</name>
<feature type="compositionally biased region" description="Low complexity" evidence="1">
    <location>
        <begin position="1576"/>
        <end position="1590"/>
    </location>
</feature>
<feature type="compositionally biased region" description="Gly residues" evidence="1">
    <location>
        <begin position="128"/>
        <end position="141"/>
    </location>
</feature>
<organism evidence="2 3">
    <name type="scientific">Edaphochlamys debaryana</name>
    <dbReference type="NCBI Taxonomy" id="47281"/>
    <lineage>
        <taxon>Eukaryota</taxon>
        <taxon>Viridiplantae</taxon>
        <taxon>Chlorophyta</taxon>
        <taxon>core chlorophytes</taxon>
        <taxon>Chlorophyceae</taxon>
        <taxon>CS clade</taxon>
        <taxon>Chlamydomonadales</taxon>
        <taxon>Chlamydomonadales incertae sedis</taxon>
        <taxon>Edaphochlamys</taxon>
    </lineage>
</organism>
<feature type="compositionally biased region" description="Low complexity" evidence="1">
    <location>
        <begin position="723"/>
        <end position="765"/>
    </location>
</feature>
<feature type="region of interest" description="Disordered" evidence="1">
    <location>
        <begin position="312"/>
        <end position="331"/>
    </location>
</feature>
<feature type="compositionally biased region" description="Gly residues" evidence="1">
    <location>
        <begin position="1456"/>
        <end position="1470"/>
    </location>
</feature>
<evidence type="ECO:0000256" key="1">
    <source>
        <dbReference type="SAM" id="MobiDB-lite"/>
    </source>
</evidence>
<feature type="compositionally biased region" description="Low complexity" evidence="1">
    <location>
        <begin position="867"/>
        <end position="885"/>
    </location>
</feature>
<feature type="compositionally biased region" description="Low complexity" evidence="1">
    <location>
        <begin position="474"/>
        <end position="494"/>
    </location>
</feature>
<feature type="compositionally biased region" description="Low complexity" evidence="1">
    <location>
        <begin position="1364"/>
        <end position="1381"/>
    </location>
</feature>
<feature type="compositionally biased region" description="Low complexity" evidence="1">
    <location>
        <begin position="1748"/>
        <end position="1759"/>
    </location>
</feature>
<feature type="region of interest" description="Disordered" evidence="1">
    <location>
        <begin position="1554"/>
        <end position="1686"/>
    </location>
</feature>
<feature type="compositionally biased region" description="Pro residues" evidence="1">
    <location>
        <begin position="982"/>
        <end position="996"/>
    </location>
</feature>
<keyword evidence="3" id="KW-1185">Reference proteome</keyword>
<feature type="compositionally biased region" description="Low complexity" evidence="1">
    <location>
        <begin position="1121"/>
        <end position="1136"/>
    </location>
</feature>
<feature type="region of interest" description="Disordered" evidence="1">
    <location>
        <begin position="522"/>
        <end position="680"/>
    </location>
</feature>
<feature type="compositionally biased region" description="Polar residues" evidence="1">
    <location>
        <begin position="1497"/>
        <end position="1506"/>
    </location>
</feature>
<dbReference type="OrthoDB" id="557778at2759"/>
<reference evidence="2" key="1">
    <citation type="journal article" date="2020" name="bioRxiv">
        <title>Comparative genomics of Chlamydomonas.</title>
        <authorList>
            <person name="Craig R.J."/>
            <person name="Hasan A.R."/>
            <person name="Ness R.W."/>
            <person name="Keightley P.D."/>
        </authorList>
    </citation>
    <scope>NUCLEOTIDE SEQUENCE</scope>
    <source>
        <strain evidence="2">CCAP 11/70</strain>
    </source>
</reference>
<protein>
    <submittedName>
        <fullName evidence="2">Uncharacterized protein</fullName>
    </submittedName>
</protein>
<feature type="compositionally biased region" description="Low complexity" evidence="1">
    <location>
        <begin position="666"/>
        <end position="680"/>
    </location>
</feature>
<feature type="compositionally biased region" description="Low complexity" evidence="1">
    <location>
        <begin position="1790"/>
        <end position="1802"/>
    </location>
</feature>
<feature type="compositionally biased region" description="Polar residues" evidence="1">
    <location>
        <begin position="1315"/>
        <end position="1333"/>
    </location>
</feature>
<feature type="compositionally biased region" description="Low complexity" evidence="1">
    <location>
        <begin position="777"/>
        <end position="788"/>
    </location>
</feature>
<accession>A0A836BZ16</accession>
<dbReference type="EMBL" id="JAEHOE010000042">
    <property type="protein sequence ID" value="KAG2492849.1"/>
    <property type="molecule type" value="Genomic_DNA"/>
</dbReference>
<feature type="compositionally biased region" description="Low complexity" evidence="1">
    <location>
        <begin position="1"/>
        <end position="13"/>
    </location>
</feature>
<feature type="compositionally biased region" description="Low complexity" evidence="1">
    <location>
        <begin position="1388"/>
        <end position="1428"/>
    </location>
</feature>
<evidence type="ECO:0000313" key="2">
    <source>
        <dbReference type="EMBL" id="KAG2492849.1"/>
    </source>
</evidence>
<feature type="region of interest" description="Disordered" evidence="1">
    <location>
        <begin position="723"/>
        <end position="804"/>
    </location>
</feature>
<feature type="region of interest" description="Disordered" evidence="1">
    <location>
        <begin position="398"/>
        <end position="494"/>
    </location>
</feature>
<feature type="compositionally biased region" description="Gly residues" evidence="1">
    <location>
        <begin position="1771"/>
        <end position="1789"/>
    </location>
</feature>
<dbReference type="Proteomes" id="UP000612055">
    <property type="component" value="Unassembled WGS sequence"/>
</dbReference>
<sequence>MDGAGARVPVPAAGGMGQPSKPQRPLSGVPVRAPLGPRLMPAPQPYHQRLRDLLDGQGQENAHPSALPRPLEPRRSQGGQARASQQQPHLHRPPAPAPTPEAVPGMHIRRLALWPSQEKAAVGRRSSAGGGGGPQGRGQGQGCEVHTPRHEGAAHEEEQSDGLRALLGHVTPRFAVRRPEGVIPTPSSLASSHYVRSDIWAWSMPGTPAAAGLAAGSPFHGARHTPNSPDALHRRLLMRAAAAAGLPHGAVRQSGGGADGSVADDSGYQVPHQRPPPAAAARLTRAFSVGSGGLSATAAIALAEAAKEALAAGRPSPSQSQDPALYGPHYGPYANAAGHGALIERESPRAEPPSSPRGRQFPSSLAAAYLAAHHHNPAPAVLHPTPQQHGALHHLQAVPLTPRDPPAPEERQPPAPAAAAARSSAETKPGLPLPQLPGARPAHAPASGLAPVSKSRFFRQASEEQHRDRAGSTGSEQGASSAPSPPQQQQQQPLGGDYALHEFGSATLVLPRIRTVAVSEDRGLPKAAAVAGPAASDDGAASKAPRRFPAALGSPSGSRFARVRALSAGSAHPTEVPTLPGLPQATARPDASADHAAQRSASAQPRSRQASEGSSTGARVLQSQALLPPGSHAAGSGRRSPPAMCPLTWEPPPLAAPRALGHGRPHSGSSTPSCSGSPRSLSGMDTLTFLRAMVATAGLHAIGASPSRQAPPRTPPRRLIAAAAPAAAAGSSPARRAASALPALSSRRTPPRAAASPRVSITSTGKGAGVGGGSGAGSAASTRRVASALPHASPRRVTLVASPRKRSAHASAALVAAAAAAAAPGRFRSRWIGPGGPPVAAAAAALVRSNGGGSSILDSHASAAAPAAAADPSVPGSAAPSPAASEQLPPVRAAPSVLTAMATLASEGDAAVGAVVAPAALAPVAAARFSGTAGRSTGASRQTSSLMDANPTLLAYLVKRATAVVARDKETLGRGSDEPSLLLPPPAFKDLPPGPARRPGTAELLQPTESAGEPLATDAATSSTAASAAQTPAMTGARSVRGASRGSALNGTAFSFHMGSPAGAQSALHTPQIKRTRAAAAAARAAAEVQAAAEAKAKAGGEDDPSSAEEPGLGPEGSVGSGSAEESARGSSRTADGGAGKEAGGAGKRRARRRWDLPPGVALSSESGVSTPSSPRVRLFPLPPLAVDPSFGSDASGTGAGVPTATLSPSRPGPSASGASTPGAAGRYRSSSAALSLGRRPAPTDHSNGTQGAFPIPPPAHGSASSSSATSVRSSAAGISPVITPRGRNGRGRGGAARGGGAEGGLVSGSDCGGAQSSCGHNGVSGLTNSSVDSWCAAPSLPPASLSKAASPGSQALTLLAATPGSRQPPSRRSSIARARPTPGPGRATVPSPSSAGPSALSVALPRGSCPTGAAVTSPPPSAVSAQAPPSPLRRSLNMHVAATAGAVAAGRAGEAEGGAGAPPGLTGRGSEGKSESVRRNLLASFKHASVERQRGSSDAGNNASQRAAPRSGAGAVDVVQMQVQAPVPAVGGAKSPFTSEAAQAVVTAALLPPPLRRWDQPSTSGELGQAEEPEPAQGPKQQPKLQAQAPRKESSPRNVVSPAAPQPPMAPREGTPSRPASSKRPRSRRTANAPPPLRLPTPPAEPRPTSRSILDSLAGMGSSPHPAPHKVRGRQVSDSGVGNASAAVAESSAYLTYASRPISAVSVGASSACSGRSSGSKHWSYRRNRERAMLLQGVFAAASSLASSPSGALCGSAAVTPRDTPSEAGAGAGAGAISGSGSGSGRLMGAGSRLAGSGAAG</sequence>
<feature type="compositionally biased region" description="Low complexity" evidence="1">
    <location>
        <begin position="1016"/>
        <end position="1037"/>
    </location>
</feature>
<feature type="compositionally biased region" description="Low complexity" evidence="1">
    <location>
        <begin position="1263"/>
        <end position="1277"/>
    </location>
</feature>
<feature type="compositionally biased region" description="Basic and acidic residues" evidence="1">
    <location>
        <begin position="146"/>
        <end position="157"/>
    </location>
</feature>
<feature type="compositionally biased region" description="Low complexity" evidence="1">
    <location>
        <begin position="417"/>
        <end position="426"/>
    </location>
</feature>
<feature type="compositionally biased region" description="Basic and acidic residues" evidence="1">
    <location>
        <begin position="461"/>
        <end position="470"/>
    </location>
</feature>
<feature type="compositionally biased region" description="Pro residues" evidence="1">
    <location>
        <begin position="1634"/>
        <end position="1647"/>
    </location>
</feature>
<proteinExistence type="predicted"/>
<evidence type="ECO:0000313" key="3">
    <source>
        <dbReference type="Proteomes" id="UP000612055"/>
    </source>
</evidence>
<feature type="compositionally biased region" description="Low complexity" evidence="1">
    <location>
        <begin position="76"/>
        <end position="87"/>
    </location>
</feature>
<feature type="region of interest" description="Disordered" evidence="1">
    <location>
        <begin position="1093"/>
        <end position="1516"/>
    </location>
</feature>
<feature type="compositionally biased region" description="Polar residues" evidence="1">
    <location>
        <begin position="612"/>
        <end position="625"/>
    </location>
</feature>
<comment type="caution">
    <text evidence="2">The sequence shown here is derived from an EMBL/GenBank/DDBJ whole genome shotgun (WGS) entry which is preliminary data.</text>
</comment>
<feature type="region of interest" description="Disordered" evidence="1">
    <location>
        <begin position="1748"/>
        <end position="1802"/>
    </location>
</feature>
<feature type="region of interest" description="Disordered" evidence="1">
    <location>
        <begin position="1"/>
        <end position="103"/>
    </location>
</feature>
<feature type="compositionally biased region" description="Low complexity" evidence="1">
    <location>
        <begin position="1164"/>
        <end position="1174"/>
    </location>
</feature>
<feature type="compositionally biased region" description="Low complexity" evidence="1">
    <location>
        <begin position="525"/>
        <end position="543"/>
    </location>
</feature>
<feature type="region of interest" description="Disordered" evidence="1">
    <location>
        <begin position="117"/>
        <end position="159"/>
    </location>
</feature>
<gene>
    <name evidence="2" type="ORF">HYH03_009003</name>
</gene>
<feature type="compositionally biased region" description="Low complexity" evidence="1">
    <location>
        <begin position="1441"/>
        <end position="1453"/>
    </location>
</feature>
<feature type="compositionally biased region" description="Low complexity" evidence="1">
    <location>
        <begin position="1337"/>
        <end position="1352"/>
    </location>
</feature>
<feature type="compositionally biased region" description="Gly residues" evidence="1">
    <location>
        <begin position="766"/>
        <end position="776"/>
    </location>
</feature>
<feature type="region of interest" description="Disordered" evidence="1">
    <location>
        <begin position="969"/>
        <end position="1044"/>
    </location>
</feature>
<feature type="compositionally biased region" description="Low complexity" evidence="1">
    <location>
        <begin position="598"/>
        <end position="611"/>
    </location>
</feature>
<feature type="compositionally biased region" description="Low complexity" evidence="1">
    <location>
        <begin position="1208"/>
        <end position="1240"/>
    </location>
</feature>
<feature type="region of interest" description="Disordered" evidence="1">
    <location>
        <begin position="249"/>
        <end position="279"/>
    </location>
</feature>
<feature type="region of interest" description="Disordered" evidence="1">
    <location>
        <begin position="867"/>
        <end position="888"/>
    </location>
</feature>